<evidence type="ECO:0000259" key="8">
    <source>
        <dbReference type="PROSITE" id="PS51278"/>
    </source>
</evidence>
<dbReference type="InterPro" id="IPR001962">
    <property type="entry name" value="Asn_synthase"/>
</dbReference>
<evidence type="ECO:0000256" key="2">
    <source>
        <dbReference type="ARBA" id="ARBA00005752"/>
    </source>
</evidence>
<dbReference type="InterPro" id="IPR006426">
    <property type="entry name" value="Asn_synth_AEB"/>
</dbReference>
<keyword evidence="5" id="KW-0067">ATP-binding</keyword>
<comment type="similarity">
    <text evidence="2">Belongs to the asparagine synthetase family.</text>
</comment>
<feature type="domain" description="Glutamine amidotransferase type-2" evidence="8">
    <location>
        <begin position="2"/>
        <end position="209"/>
    </location>
</feature>
<comment type="pathway">
    <text evidence="1">Amino-acid biosynthesis; L-asparagine biosynthesis; L-asparagine from L-aspartate (L-Gln route): step 1/1.</text>
</comment>
<dbReference type="Pfam" id="PF13537">
    <property type="entry name" value="GATase_7"/>
    <property type="match status" value="1"/>
</dbReference>
<dbReference type="RefSeq" id="WP_195813996.1">
    <property type="nucleotide sequence ID" value="NZ_JADOBI010000004.1"/>
</dbReference>
<dbReference type="Gene3D" id="3.60.20.10">
    <property type="entry name" value="Glutamine Phosphoribosylpyrophosphate, subunit 1, domain 1"/>
    <property type="match status" value="1"/>
</dbReference>
<dbReference type="PANTHER" id="PTHR43284:SF1">
    <property type="entry name" value="ASPARAGINE SYNTHETASE"/>
    <property type="match status" value="1"/>
</dbReference>
<dbReference type="InterPro" id="IPR051786">
    <property type="entry name" value="ASN_synthetase/amidase"/>
</dbReference>
<dbReference type="EC" id="6.3.5.4" evidence="3"/>
<protein>
    <recommendedName>
        <fullName evidence="3">asparagine synthase (glutamine-hydrolyzing)</fullName>
        <ecNumber evidence="3">6.3.5.4</ecNumber>
    </recommendedName>
</protein>
<evidence type="ECO:0000256" key="7">
    <source>
        <dbReference type="ARBA" id="ARBA00048741"/>
    </source>
</evidence>
<dbReference type="InterPro" id="IPR029055">
    <property type="entry name" value="Ntn_hydrolases_N"/>
</dbReference>
<comment type="caution">
    <text evidence="9">The sequence shown here is derived from an EMBL/GenBank/DDBJ whole genome shotgun (WGS) entry which is preliminary data.</text>
</comment>
<evidence type="ECO:0000256" key="5">
    <source>
        <dbReference type="ARBA" id="ARBA00022840"/>
    </source>
</evidence>
<evidence type="ECO:0000256" key="1">
    <source>
        <dbReference type="ARBA" id="ARBA00005187"/>
    </source>
</evidence>
<dbReference type="SUPFAM" id="SSF56235">
    <property type="entry name" value="N-terminal nucleophile aminohydrolases (Ntn hydrolases)"/>
    <property type="match status" value="1"/>
</dbReference>
<evidence type="ECO:0000256" key="6">
    <source>
        <dbReference type="ARBA" id="ARBA00022962"/>
    </source>
</evidence>
<dbReference type="EMBL" id="JADOBI010000004">
    <property type="protein sequence ID" value="MBF7979625.1"/>
    <property type="molecule type" value="Genomic_DNA"/>
</dbReference>
<proteinExistence type="inferred from homology"/>
<reference evidence="9 10" key="1">
    <citation type="submission" date="2020-11" db="EMBL/GenBank/DDBJ databases">
        <title>Taxonomic investigation of Rahnella strains.</title>
        <authorList>
            <person name="Lee S.D."/>
        </authorList>
    </citation>
    <scope>NUCLEOTIDE SEQUENCE [LARGE SCALE GENOMIC DNA]</scope>
    <source>
        <strain evidence="9 10">SAP-17</strain>
    </source>
</reference>
<dbReference type="SUPFAM" id="SSF52402">
    <property type="entry name" value="Adenine nucleotide alpha hydrolases-like"/>
    <property type="match status" value="1"/>
</dbReference>
<dbReference type="InterPro" id="IPR033738">
    <property type="entry name" value="AsnB_N"/>
</dbReference>
<dbReference type="InterPro" id="IPR017932">
    <property type="entry name" value="GATase_2_dom"/>
</dbReference>
<dbReference type="Pfam" id="PF00733">
    <property type="entry name" value="Asn_synthase"/>
    <property type="match status" value="1"/>
</dbReference>
<dbReference type="Proteomes" id="UP000636811">
    <property type="component" value="Unassembled WGS sequence"/>
</dbReference>
<gene>
    <name evidence="9" type="primary">asnB</name>
    <name evidence="9" type="ORF">IV433_09405</name>
</gene>
<dbReference type="GO" id="GO:0004066">
    <property type="term" value="F:asparagine synthase (glutamine-hydrolyzing) activity"/>
    <property type="evidence" value="ECO:0007669"/>
    <property type="project" value="UniProtKB-EC"/>
</dbReference>
<evidence type="ECO:0000256" key="3">
    <source>
        <dbReference type="ARBA" id="ARBA00012737"/>
    </source>
</evidence>
<evidence type="ECO:0000313" key="10">
    <source>
        <dbReference type="Proteomes" id="UP000636811"/>
    </source>
</evidence>
<evidence type="ECO:0000256" key="4">
    <source>
        <dbReference type="ARBA" id="ARBA00022741"/>
    </source>
</evidence>
<dbReference type="CDD" id="cd00712">
    <property type="entry name" value="AsnB"/>
    <property type="match status" value="1"/>
</dbReference>
<keyword evidence="6" id="KW-0315">Glutamine amidotransferase</keyword>
<keyword evidence="9" id="KW-0436">Ligase</keyword>
<dbReference type="NCBIfam" id="TIGR01536">
    <property type="entry name" value="asn_synth_AEB"/>
    <property type="match status" value="1"/>
</dbReference>
<dbReference type="CDD" id="cd01991">
    <property type="entry name" value="Asn_synthase_B_C"/>
    <property type="match status" value="1"/>
</dbReference>
<dbReference type="Gene3D" id="3.40.50.620">
    <property type="entry name" value="HUPs"/>
    <property type="match status" value="1"/>
</dbReference>
<name>A0ABS0E3G9_9GAMM</name>
<dbReference type="PANTHER" id="PTHR43284">
    <property type="entry name" value="ASPARAGINE SYNTHETASE (GLUTAMINE-HYDROLYZING)"/>
    <property type="match status" value="1"/>
</dbReference>
<dbReference type="PROSITE" id="PS51278">
    <property type="entry name" value="GATASE_TYPE_2"/>
    <property type="match status" value="1"/>
</dbReference>
<sequence>MCGILFSSSLSRRFSLEKFNNALISQAWRGPDNRESVSIQADLFIAGHNRLAILDKTSMANQPMYSSCGNFLIVFNGEIYNHLDIRKKLSLNCRTTSDTETLVEAFSQVGISVLSLLDGMFSFVVLNINNGEWFAARDHLGIKPLYYYRNSEDLVIASESSTISKLTDNGLDSESMIEWTLIRRPLPGFSFYKNINELLPGHYLHSRETFPVKYWQRKKSSEKFEYDHLEYKIKNSINRHELSDYPVVALLSGGIDSSIISAISNTQDCYSIGLEGNNECAYAQETGIKINKNIHTHIIDENRLLQAWEKLILLRNEPISVPNEALIYLICKEFKSDQKVLLTGEGADEIFFGYDKIYRWAMNEKKINPEDFISRYGYGSDKLSADDLTERMHYYLVETAKDKSPIEFLEDFMLDVHLVGLLRRMDYSSMAASKEARVPFVCTDIVNYMYRRPTVLKIDEIHSKIPLRKMISNLGLLNVLERTKIGFSASKNNMIHKYDEYEKFRNFNIKTLGLDGSK</sequence>
<dbReference type="InterPro" id="IPR014729">
    <property type="entry name" value="Rossmann-like_a/b/a_fold"/>
</dbReference>
<organism evidence="9 10">
    <name type="scientific">Rahnella laticis</name>
    <dbReference type="NCBI Taxonomy" id="2787622"/>
    <lineage>
        <taxon>Bacteria</taxon>
        <taxon>Pseudomonadati</taxon>
        <taxon>Pseudomonadota</taxon>
        <taxon>Gammaproteobacteria</taxon>
        <taxon>Enterobacterales</taxon>
        <taxon>Yersiniaceae</taxon>
        <taxon>Rahnella</taxon>
    </lineage>
</organism>
<comment type="catalytic activity">
    <reaction evidence="7">
        <text>L-aspartate + L-glutamine + ATP + H2O = L-asparagine + L-glutamate + AMP + diphosphate + H(+)</text>
        <dbReference type="Rhea" id="RHEA:12228"/>
        <dbReference type="ChEBI" id="CHEBI:15377"/>
        <dbReference type="ChEBI" id="CHEBI:15378"/>
        <dbReference type="ChEBI" id="CHEBI:29985"/>
        <dbReference type="ChEBI" id="CHEBI:29991"/>
        <dbReference type="ChEBI" id="CHEBI:30616"/>
        <dbReference type="ChEBI" id="CHEBI:33019"/>
        <dbReference type="ChEBI" id="CHEBI:58048"/>
        <dbReference type="ChEBI" id="CHEBI:58359"/>
        <dbReference type="ChEBI" id="CHEBI:456215"/>
        <dbReference type="EC" id="6.3.5.4"/>
    </reaction>
</comment>
<evidence type="ECO:0000313" key="9">
    <source>
        <dbReference type="EMBL" id="MBF7979625.1"/>
    </source>
</evidence>
<keyword evidence="4" id="KW-0547">Nucleotide-binding</keyword>
<dbReference type="PIRSF" id="PIRSF001589">
    <property type="entry name" value="Asn_synthetase_glu-h"/>
    <property type="match status" value="1"/>
</dbReference>
<accession>A0ABS0E3G9</accession>
<keyword evidence="10" id="KW-1185">Reference proteome</keyword>